<evidence type="ECO:0000256" key="6">
    <source>
        <dbReference type="ARBA" id="ARBA00023242"/>
    </source>
</evidence>
<name>A0A2U1QPK7_ARTAN</name>
<evidence type="ECO:0000313" key="9">
    <source>
        <dbReference type="Proteomes" id="UP000245207"/>
    </source>
</evidence>
<dbReference type="InterPro" id="IPR045135">
    <property type="entry name" value="Rpn7_N"/>
</dbReference>
<dbReference type="InterPro" id="IPR019585">
    <property type="entry name" value="Rpn7/CSN1"/>
</dbReference>
<feature type="domain" description="PCI" evidence="7">
    <location>
        <begin position="222"/>
        <end position="392"/>
    </location>
</feature>
<dbReference type="GO" id="GO:0008180">
    <property type="term" value="C:COP9 signalosome"/>
    <property type="evidence" value="ECO:0007669"/>
    <property type="project" value="UniProtKB-KW"/>
</dbReference>
<dbReference type="STRING" id="35608.A0A2U1QPK7"/>
<dbReference type="Gene3D" id="1.25.40.570">
    <property type="match status" value="1"/>
</dbReference>
<evidence type="ECO:0000256" key="3">
    <source>
        <dbReference type="ARBA" id="ARBA00008793"/>
    </source>
</evidence>
<dbReference type="InterPro" id="IPR000717">
    <property type="entry name" value="PCI_dom"/>
</dbReference>
<keyword evidence="6" id="KW-0539">Nucleus</keyword>
<evidence type="ECO:0000256" key="4">
    <source>
        <dbReference type="ARBA" id="ARBA00022490"/>
    </source>
</evidence>
<proteinExistence type="inferred from homology"/>
<dbReference type="OrthoDB" id="422427at2759"/>
<evidence type="ECO:0000256" key="2">
    <source>
        <dbReference type="ARBA" id="ARBA00004496"/>
    </source>
</evidence>
<dbReference type="EMBL" id="PKPP01000001">
    <property type="protein sequence ID" value="PWA99950.1"/>
    <property type="molecule type" value="Genomic_DNA"/>
</dbReference>
<evidence type="ECO:0000256" key="5">
    <source>
        <dbReference type="ARBA" id="ARBA00022790"/>
    </source>
</evidence>
<evidence type="ECO:0000256" key="1">
    <source>
        <dbReference type="ARBA" id="ARBA00004123"/>
    </source>
</evidence>
<dbReference type="AlphaFoldDB" id="A0A2U1QPK7"/>
<keyword evidence="4" id="KW-0963">Cytoplasm</keyword>
<organism evidence="8 9">
    <name type="scientific">Artemisia annua</name>
    <name type="common">Sweet wormwood</name>
    <dbReference type="NCBI Taxonomy" id="35608"/>
    <lineage>
        <taxon>Eukaryota</taxon>
        <taxon>Viridiplantae</taxon>
        <taxon>Streptophyta</taxon>
        <taxon>Embryophyta</taxon>
        <taxon>Tracheophyta</taxon>
        <taxon>Spermatophyta</taxon>
        <taxon>Magnoliopsida</taxon>
        <taxon>eudicotyledons</taxon>
        <taxon>Gunneridae</taxon>
        <taxon>Pentapetalae</taxon>
        <taxon>asterids</taxon>
        <taxon>campanulids</taxon>
        <taxon>Asterales</taxon>
        <taxon>Asteraceae</taxon>
        <taxon>Asteroideae</taxon>
        <taxon>Anthemideae</taxon>
        <taxon>Artemisiinae</taxon>
        <taxon>Artemisia</taxon>
    </lineage>
</organism>
<keyword evidence="8" id="KW-0647">Proteasome</keyword>
<dbReference type="Pfam" id="PF10602">
    <property type="entry name" value="RPN7"/>
    <property type="match status" value="1"/>
</dbReference>
<dbReference type="InterPro" id="IPR036390">
    <property type="entry name" value="WH_DNA-bd_sf"/>
</dbReference>
<accession>A0A2U1QPK7</accession>
<dbReference type="PANTHER" id="PTHR14145:SF2">
    <property type="entry name" value="COP9 SIGNALOSOME COMPLEX SUBUNIT 1"/>
    <property type="match status" value="1"/>
</dbReference>
<evidence type="ECO:0000259" key="7">
    <source>
        <dbReference type="PROSITE" id="PS50250"/>
    </source>
</evidence>
<comment type="subcellular location">
    <subcellularLocation>
        <location evidence="2">Cytoplasm</location>
    </subcellularLocation>
    <subcellularLocation>
        <location evidence="1">Nucleus</location>
    </subcellularLocation>
</comment>
<keyword evidence="5" id="KW-0736">Signalosome</keyword>
<dbReference type="SMART" id="SM00088">
    <property type="entry name" value="PINT"/>
    <property type="match status" value="1"/>
</dbReference>
<dbReference type="Pfam" id="PF01399">
    <property type="entry name" value="PCI"/>
    <property type="match status" value="1"/>
</dbReference>
<protein>
    <submittedName>
        <fullName evidence="8">26S proteasome protein</fullName>
    </submittedName>
</protein>
<dbReference type="Proteomes" id="UP000245207">
    <property type="component" value="Unassembled WGS sequence"/>
</dbReference>
<dbReference type="GO" id="GO:0000502">
    <property type="term" value="C:proteasome complex"/>
    <property type="evidence" value="ECO:0007669"/>
    <property type="project" value="UniProtKB-KW"/>
</dbReference>
<gene>
    <name evidence="8" type="ORF">CTI12_AA000770</name>
</gene>
<sequence length="429" mass="49357">MEIGADSFEQMTNEASPSIQQQIAVIEQLDIKAYTALYSGRTKIKRLLFIGEKCDDVSMQLEALRMAYDEVKKGEDTELFKKVVKEIGGRLGPDYGLDLSWIQEVDRHARMTKEKLEHERSSMSIERKYIGYMDSGDFYYARGALGDALKNYQRAYDYCRVAPQFISTCEPVILVSLEMGNFSYVWSYIHKATSHFEKAIPSHISVAKLQCAAGLANLEVNQYKNAAQEFLDVTPLLGDSYSQVIACQDVGTYGGLCALATFDRAELKVKVIDNAKFQQFLELVPQVRKLILDFYSSRYRLCMDYLTYLKPNLLLDIHMHDHVEILYTRIRNKALIQYAYPYSSLDMKIMATVFKTDVTELQQDIETLITTNQLKARIDSVNKVLYTHRENVRNSTFRQVLETGDMLERDARATMHRVNILKSRYGRRA</sequence>
<dbReference type="GO" id="GO:0005737">
    <property type="term" value="C:cytoplasm"/>
    <property type="evidence" value="ECO:0007669"/>
    <property type="project" value="UniProtKB-SubCell"/>
</dbReference>
<dbReference type="SUPFAM" id="SSF48452">
    <property type="entry name" value="TPR-like"/>
    <property type="match status" value="1"/>
</dbReference>
<evidence type="ECO:0000313" key="8">
    <source>
        <dbReference type="EMBL" id="PWA99950.1"/>
    </source>
</evidence>
<dbReference type="InterPro" id="IPR011990">
    <property type="entry name" value="TPR-like_helical_dom_sf"/>
</dbReference>
<dbReference type="PROSITE" id="PS50250">
    <property type="entry name" value="PCI"/>
    <property type="match status" value="1"/>
</dbReference>
<comment type="similarity">
    <text evidence="3">Belongs to the CSN1 family.</text>
</comment>
<comment type="caution">
    <text evidence="8">The sequence shown here is derived from an EMBL/GenBank/DDBJ whole genome shotgun (WGS) entry which is preliminary data.</text>
</comment>
<dbReference type="SUPFAM" id="SSF46785">
    <property type="entry name" value="Winged helix' DNA-binding domain"/>
    <property type="match status" value="1"/>
</dbReference>
<keyword evidence="9" id="KW-1185">Reference proteome</keyword>
<dbReference type="PANTHER" id="PTHR14145">
    <property type="entry name" value="26S PROTESOME SUBUNIT 6"/>
    <property type="match status" value="1"/>
</dbReference>
<reference evidence="8 9" key="1">
    <citation type="journal article" date="2018" name="Mol. Plant">
        <title>The genome of Artemisia annua provides insight into the evolution of Asteraceae family and artemisinin biosynthesis.</title>
        <authorList>
            <person name="Shen Q."/>
            <person name="Zhang L."/>
            <person name="Liao Z."/>
            <person name="Wang S."/>
            <person name="Yan T."/>
            <person name="Shi P."/>
            <person name="Liu M."/>
            <person name="Fu X."/>
            <person name="Pan Q."/>
            <person name="Wang Y."/>
            <person name="Lv Z."/>
            <person name="Lu X."/>
            <person name="Zhang F."/>
            <person name="Jiang W."/>
            <person name="Ma Y."/>
            <person name="Chen M."/>
            <person name="Hao X."/>
            <person name="Li L."/>
            <person name="Tang Y."/>
            <person name="Lv G."/>
            <person name="Zhou Y."/>
            <person name="Sun X."/>
            <person name="Brodelius P.E."/>
            <person name="Rose J.K.C."/>
            <person name="Tang K."/>
        </authorList>
    </citation>
    <scope>NUCLEOTIDE SEQUENCE [LARGE SCALE GENOMIC DNA]</scope>
    <source>
        <strain evidence="9">cv. Huhao1</strain>
        <tissue evidence="8">Leaf</tissue>
    </source>
</reference>